<dbReference type="InterPro" id="IPR025166">
    <property type="entry name" value="Integrase_DNA_bind_dom"/>
</dbReference>
<evidence type="ECO:0000256" key="3">
    <source>
        <dbReference type="ARBA" id="ARBA00023125"/>
    </source>
</evidence>
<dbReference type="Pfam" id="PF00589">
    <property type="entry name" value="Phage_integrase"/>
    <property type="match status" value="1"/>
</dbReference>
<accession>A0A7G9SK58</accession>
<dbReference type="PANTHER" id="PTHR30629:SF2">
    <property type="entry name" value="PROPHAGE INTEGRASE INTS-RELATED"/>
    <property type="match status" value="1"/>
</dbReference>
<dbReference type="InterPro" id="IPR053876">
    <property type="entry name" value="Phage_int_M"/>
</dbReference>
<dbReference type="Proteomes" id="UP000515971">
    <property type="component" value="Chromosome"/>
</dbReference>
<keyword evidence="4" id="KW-0233">DNA recombination</keyword>
<dbReference type="Pfam" id="PF13356">
    <property type="entry name" value="Arm-DNA-bind_3"/>
    <property type="match status" value="1"/>
</dbReference>
<evidence type="ECO:0000256" key="4">
    <source>
        <dbReference type="ARBA" id="ARBA00023172"/>
    </source>
</evidence>
<evidence type="ECO:0000313" key="7">
    <source>
        <dbReference type="Proteomes" id="UP000515971"/>
    </source>
</evidence>
<dbReference type="CDD" id="cd00801">
    <property type="entry name" value="INT_P4_C"/>
    <property type="match status" value="1"/>
</dbReference>
<dbReference type="InterPro" id="IPR011010">
    <property type="entry name" value="DNA_brk_join_enz"/>
</dbReference>
<dbReference type="AlphaFoldDB" id="A0A7G9SK58"/>
<reference evidence="6 7" key="1">
    <citation type="submission" date="2020-08" db="EMBL/GenBank/DDBJ databases">
        <title>Genome sequence of Sphingomonas lutea KCTC 23642T.</title>
        <authorList>
            <person name="Hyun D.-W."/>
            <person name="Bae J.-W."/>
        </authorList>
    </citation>
    <scope>NUCLEOTIDE SEQUENCE [LARGE SCALE GENOMIC DNA]</scope>
    <source>
        <strain evidence="6 7">KCTC 23642</strain>
    </source>
</reference>
<dbReference type="EMBL" id="CP060718">
    <property type="protein sequence ID" value="QNN68233.1"/>
    <property type="molecule type" value="Genomic_DNA"/>
</dbReference>
<sequence length="395" mass="43713">MTKAVVLTDSKVASIKPPARGQKEHPDLKVTGLRLRIGVSGKKVWIIRARAGNKMINKKVGVYPTMGLGAARTAAERLLKTIARDGGTEALERTFGAVAELWLDKLRASGKRQTYIHDAKRKLELHVLPKWQDRKVTDLRRSEVRDLIEGIEGAVLPNRVLATIRPIFRLALSRDWIDVNPAEGLTKPKGEEPRDRVLDMGEAKRIWTAAGLLGFPGGPFVRALLLTAQRRSEVASMRWSNVDLNAGTWRLKAADTKAGRAHLVPLSAPMIELLKALPRLDDSDYVFTTDGQTGIAGFSKFKSRLDRYIAADECASIEGWRLHDLRRTAATNMVRLGVLEEVVGKVLNHASAGVTAKVYALHRYEPEKRSALDRWGAELMRAVGGQDSSNVVAFR</sequence>
<dbReference type="InterPro" id="IPR013762">
    <property type="entry name" value="Integrase-like_cat_sf"/>
</dbReference>
<dbReference type="KEGG" id="slut:H9L13_04990"/>
<evidence type="ECO:0000313" key="6">
    <source>
        <dbReference type="EMBL" id="QNN68233.1"/>
    </source>
</evidence>
<dbReference type="InterPro" id="IPR038488">
    <property type="entry name" value="Integrase_DNA-bd_sf"/>
</dbReference>
<dbReference type="InterPro" id="IPR002104">
    <property type="entry name" value="Integrase_catalytic"/>
</dbReference>
<keyword evidence="2" id="KW-0229">DNA integration</keyword>
<proteinExistence type="inferred from homology"/>
<dbReference type="RefSeq" id="WP_187539560.1">
    <property type="nucleotide sequence ID" value="NZ_BAABJT010000001.1"/>
</dbReference>
<dbReference type="GO" id="GO:0006310">
    <property type="term" value="P:DNA recombination"/>
    <property type="evidence" value="ECO:0007669"/>
    <property type="project" value="UniProtKB-KW"/>
</dbReference>
<protein>
    <submittedName>
        <fullName evidence="6">Tyrosine-type recombinase/integrase</fullName>
    </submittedName>
</protein>
<evidence type="ECO:0000256" key="1">
    <source>
        <dbReference type="ARBA" id="ARBA00008857"/>
    </source>
</evidence>
<feature type="domain" description="Tyr recombinase" evidence="5">
    <location>
        <begin position="193"/>
        <end position="373"/>
    </location>
</feature>
<dbReference type="Pfam" id="PF22022">
    <property type="entry name" value="Phage_int_M"/>
    <property type="match status" value="1"/>
</dbReference>
<gene>
    <name evidence="6" type="ORF">H9L13_04990</name>
</gene>
<dbReference type="Gene3D" id="1.10.150.130">
    <property type="match status" value="1"/>
</dbReference>
<keyword evidence="3" id="KW-0238">DNA-binding</keyword>
<dbReference type="GO" id="GO:0003677">
    <property type="term" value="F:DNA binding"/>
    <property type="evidence" value="ECO:0007669"/>
    <property type="project" value="UniProtKB-KW"/>
</dbReference>
<dbReference type="InterPro" id="IPR010998">
    <property type="entry name" value="Integrase_recombinase_N"/>
</dbReference>
<evidence type="ECO:0000259" key="5">
    <source>
        <dbReference type="PROSITE" id="PS51898"/>
    </source>
</evidence>
<organism evidence="6 7">
    <name type="scientific">Sphingomonas lutea</name>
    <dbReference type="NCBI Taxonomy" id="1045317"/>
    <lineage>
        <taxon>Bacteria</taxon>
        <taxon>Pseudomonadati</taxon>
        <taxon>Pseudomonadota</taxon>
        <taxon>Alphaproteobacteria</taxon>
        <taxon>Sphingomonadales</taxon>
        <taxon>Sphingomonadaceae</taxon>
        <taxon>Sphingomonas</taxon>
    </lineage>
</organism>
<comment type="similarity">
    <text evidence="1">Belongs to the 'phage' integrase family.</text>
</comment>
<dbReference type="GO" id="GO:0015074">
    <property type="term" value="P:DNA integration"/>
    <property type="evidence" value="ECO:0007669"/>
    <property type="project" value="UniProtKB-KW"/>
</dbReference>
<dbReference type="Gene3D" id="1.10.443.10">
    <property type="entry name" value="Intergrase catalytic core"/>
    <property type="match status" value="1"/>
</dbReference>
<dbReference type="PANTHER" id="PTHR30629">
    <property type="entry name" value="PROPHAGE INTEGRASE"/>
    <property type="match status" value="1"/>
</dbReference>
<dbReference type="InterPro" id="IPR050808">
    <property type="entry name" value="Phage_Integrase"/>
</dbReference>
<dbReference type="PROSITE" id="PS51898">
    <property type="entry name" value="TYR_RECOMBINASE"/>
    <property type="match status" value="1"/>
</dbReference>
<name>A0A7G9SK58_9SPHN</name>
<dbReference type="SUPFAM" id="SSF56349">
    <property type="entry name" value="DNA breaking-rejoining enzymes"/>
    <property type="match status" value="1"/>
</dbReference>
<evidence type="ECO:0000256" key="2">
    <source>
        <dbReference type="ARBA" id="ARBA00022908"/>
    </source>
</evidence>
<keyword evidence="7" id="KW-1185">Reference proteome</keyword>
<dbReference type="Gene3D" id="3.30.160.390">
    <property type="entry name" value="Integrase, DNA-binding domain"/>
    <property type="match status" value="1"/>
</dbReference>